<protein>
    <recommendedName>
        <fullName evidence="2">Amine oxidase domain-containing protein</fullName>
    </recommendedName>
</protein>
<sequence>LPSMIPEFIKKELPGLKNFYLIGQWTTPGGGVSTAFLSGRDITQVICKKDKKRFRTCS</sequence>
<evidence type="ECO:0000313" key="1">
    <source>
        <dbReference type="EMBL" id="GAH14233.1"/>
    </source>
</evidence>
<dbReference type="AlphaFoldDB" id="X1F078"/>
<reference evidence="1" key="1">
    <citation type="journal article" date="2014" name="Front. Microbiol.">
        <title>High frequency of phylogenetically diverse reductive dehalogenase-homologous genes in deep subseafloor sedimentary metagenomes.</title>
        <authorList>
            <person name="Kawai M."/>
            <person name="Futagami T."/>
            <person name="Toyoda A."/>
            <person name="Takaki Y."/>
            <person name="Nishi S."/>
            <person name="Hori S."/>
            <person name="Arai W."/>
            <person name="Tsubouchi T."/>
            <person name="Morono Y."/>
            <person name="Uchiyama I."/>
            <person name="Ito T."/>
            <person name="Fujiyama A."/>
            <person name="Inagaki F."/>
            <person name="Takami H."/>
        </authorList>
    </citation>
    <scope>NUCLEOTIDE SEQUENCE</scope>
    <source>
        <strain evidence="1">Expedition CK06-06</strain>
    </source>
</reference>
<accession>X1F078</accession>
<organism evidence="1">
    <name type="scientific">marine sediment metagenome</name>
    <dbReference type="NCBI Taxonomy" id="412755"/>
    <lineage>
        <taxon>unclassified sequences</taxon>
        <taxon>metagenomes</taxon>
        <taxon>ecological metagenomes</taxon>
    </lineage>
</organism>
<gene>
    <name evidence="1" type="ORF">S01H4_54583</name>
</gene>
<dbReference type="EMBL" id="BART01031422">
    <property type="protein sequence ID" value="GAH14233.1"/>
    <property type="molecule type" value="Genomic_DNA"/>
</dbReference>
<proteinExistence type="predicted"/>
<evidence type="ECO:0008006" key="2">
    <source>
        <dbReference type="Google" id="ProtNLM"/>
    </source>
</evidence>
<feature type="non-terminal residue" evidence="1">
    <location>
        <position position="1"/>
    </location>
</feature>
<name>X1F078_9ZZZZ</name>
<comment type="caution">
    <text evidence="1">The sequence shown here is derived from an EMBL/GenBank/DDBJ whole genome shotgun (WGS) entry which is preliminary data.</text>
</comment>